<dbReference type="Proteomes" id="UP000234857">
    <property type="component" value="Unassembled WGS sequence"/>
</dbReference>
<dbReference type="Pfam" id="PF03309">
    <property type="entry name" value="Pan_kinase"/>
    <property type="match status" value="1"/>
</dbReference>
<comment type="similarity">
    <text evidence="15">Belongs to the type III pantothenate kinase family.</text>
</comment>
<dbReference type="GO" id="GO:0005524">
    <property type="term" value="F:ATP binding"/>
    <property type="evidence" value="ECO:0007669"/>
    <property type="project" value="UniProtKB-KW"/>
</dbReference>
<reference evidence="17 18" key="1">
    <citation type="submission" date="2017-11" db="EMBL/GenBank/DDBJ databases">
        <title>Genome-resolved metagenomics identifies genetic mobility, metabolic interactions, and unexpected diversity in perchlorate-reducing communities.</title>
        <authorList>
            <person name="Barnum T.P."/>
            <person name="Figueroa I.A."/>
            <person name="Carlstrom C.I."/>
            <person name="Lucas L.N."/>
            <person name="Engelbrektson A.L."/>
            <person name="Coates J.D."/>
        </authorList>
    </citation>
    <scope>NUCLEOTIDE SEQUENCE [LARGE SCALE GENOMIC DNA]</scope>
    <source>
        <strain evidence="17">BM706</strain>
    </source>
</reference>
<evidence type="ECO:0000256" key="6">
    <source>
        <dbReference type="ARBA" id="ARBA00011738"/>
    </source>
</evidence>
<keyword evidence="14" id="KW-0173">Coenzyme A biosynthesis</keyword>
<evidence type="ECO:0000256" key="9">
    <source>
        <dbReference type="ARBA" id="ARBA00022679"/>
    </source>
</evidence>
<dbReference type="InterPro" id="IPR004619">
    <property type="entry name" value="Type_III_PanK"/>
</dbReference>
<evidence type="ECO:0000256" key="10">
    <source>
        <dbReference type="ARBA" id="ARBA00022741"/>
    </source>
</evidence>
<accession>A0A2N5ZCQ7</accession>
<dbReference type="PANTHER" id="PTHR34265">
    <property type="entry name" value="TYPE III PANTOTHENATE KINASE"/>
    <property type="match status" value="1"/>
</dbReference>
<comment type="catalytic activity">
    <reaction evidence="1">
        <text>(R)-pantothenate + ATP = (R)-4'-phosphopantothenate + ADP + H(+)</text>
        <dbReference type="Rhea" id="RHEA:16373"/>
        <dbReference type="ChEBI" id="CHEBI:10986"/>
        <dbReference type="ChEBI" id="CHEBI:15378"/>
        <dbReference type="ChEBI" id="CHEBI:29032"/>
        <dbReference type="ChEBI" id="CHEBI:30616"/>
        <dbReference type="ChEBI" id="CHEBI:456216"/>
        <dbReference type="EC" id="2.7.1.33"/>
    </reaction>
</comment>
<evidence type="ECO:0000256" key="15">
    <source>
        <dbReference type="ARBA" id="ARBA00038036"/>
    </source>
</evidence>
<evidence type="ECO:0000256" key="16">
    <source>
        <dbReference type="ARBA" id="ARBA00040883"/>
    </source>
</evidence>
<evidence type="ECO:0000256" key="11">
    <source>
        <dbReference type="ARBA" id="ARBA00022777"/>
    </source>
</evidence>
<dbReference type="GO" id="GO:0004594">
    <property type="term" value="F:pantothenate kinase activity"/>
    <property type="evidence" value="ECO:0007669"/>
    <property type="project" value="UniProtKB-EC"/>
</dbReference>
<evidence type="ECO:0000256" key="12">
    <source>
        <dbReference type="ARBA" id="ARBA00022840"/>
    </source>
</evidence>
<dbReference type="InterPro" id="IPR043129">
    <property type="entry name" value="ATPase_NBD"/>
</dbReference>
<evidence type="ECO:0000256" key="14">
    <source>
        <dbReference type="ARBA" id="ARBA00022993"/>
    </source>
</evidence>
<dbReference type="GO" id="GO:0005737">
    <property type="term" value="C:cytoplasm"/>
    <property type="evidence" value="ECO:0007669"/>
    <property type="project" value="UniProtKB-SubCell"/>
</dbReference>
<dbReference type="EC" id="2.7.1.33" evidence="7"/>
<keyword evidence="12" id="KW-0067">ATP-binding</keyword>
<dbReference type="PANTHER" id="PTHR34265:SF1">
    <property type="entry name" value="TYPE III PANTOTHENATE KINASE"/>
    <property type="match status" value="1"/>
</dbReference>
<keyword evidence="9" id="KW-0808">Transferase</keyword>
<protein>
    <recommendedName>
        <fullName evidence="16">Type III pantothenate kinase</fullName>
        <ecNumber evidence="7">2.7.1.33</ecNumber>
    </recommendedName>
</protein>
<dbReference type="GO" id="GO:0015937">
    <property type="term" value="P:coenzyme A biosynthetic process"/>
    <property type="evidence" value="ECO:0007669"/>
    <property type="project" value="UniProtKB-UniPathway"/>
</dbReference>
<comment type="pathway">
    <text evidence="5">Cofactor biosynthesis; coenzyme A biosynthesis; CoA from (R)-pantothenate: step 1/5.</text>
</comment>
<keyword evidence="11" id="KW-0418">Kinase</keyword>
<comment type="subcellular location">
    <subcellularLocation>
        <location evidence="4">Cytoplasm</location>
    </subcellularLocation>
</comment>
<comment type="cofactor">
    <cofactor evidence="2">
        <name>K(+)</name>
        <dbReference type="ChEBI" id="CHEBI:29103"/>
    </cofactor>
</comment>
<name>A0A2N5ZCQ7_MUIH1</name>
<evidence type="ECO:0000256" key="3">
    <source>
        <dbReference type="ARBA" id="ARBA00001972"/>
    </source>
</evidence>
<evidence type="ECO:0000256" key="2">
    <source>
        <dbReference type="ARBA" id="ARBA00001958"/>
    </source>
</evidence>
<sequence length="248" mass="29532">MSLNPWFWQYLKIKMRNETYIEFGHSNIKSFNAVHNINHKDLKELKRFVQGKDDKFIFIITNETLRKDVEDFFKKEKIDHLELRKENIIKNLEYRYDTNDIGIDRMLLCEYISRKGIADFVFISFGTAITFNIVSNNVFKGGAIIPSAYKMYSSLYSLSGIRSKITKDMRYKRSGNHFSRNTQESVSYGIYELINSYIERYLNTFDRFEFFSTGGGIEHQMILDNTKIKYDKELFYKAVINGKYKWKD</sequence>
<dbReference type="AlphaFoldDB" id="A0A2N5ZCQ7"/>
<dbReference type="UniPathway" id="UPA00241">
    <property type="reaction ID" value="UER00352"/>
</dbReference>
<keyword evidence="8" id="KW-0963">Cytoplasm</keyword>
<comment type="caution">
    <text evidence="17">The sequence shown here is derived from an EMBL/GenBank/DDBJ whole genome shotgun (WGS) entry which is preliminary data.</text>
</comment>
<comment type="cofactor">
    <cofactor evidence="3">
        <name>NH4(+)</name>
        <dbReference type="ChEBI" id="CHEBI:28938"/>
    </cofactor>
</comment>
<evidence type="ECO:0000256" key="13">
    <source>
        <dbReference type="ARBA" id="ARBA00022958"/>
    </source>
</evidence>
<gene>
    <name evidence="17" type="ORF">C0601_10240</name>
</gene>
<evidence type="ECO:0000313" key="18">
    <source>
        <dbReference type="Proteomes" id="UP000234857"/>
    </source>
</evidence>
<comment type="subunit">
    <text evidence="6">Homodimer.</text>
</comment>
<dbReference type="SUPFAM" id="SSF53067">
    <property type="entry name" value="Actin-like ATPase domain"/>
    <property type="match status" value="1"/>
</dbReference>
<evidence type="ECO:0000256" key="8">
    <source>
        <dbReference type="ARBA" id="ARBA00022490"/>
    </source>
</evidence>
<dbReference type="EMBL" id="PKTG01000115">
    <property type="protein sequence ID" value="PLX16437.1"/>
    <property type="molecule type" value="Genomic_DNA"/>
</dbReference>
<evidence type="ECO:0000256" key="4">
    <source>
        <dbReference type="ARBA" id="ARBA00004496"/>
    </source>
</evidence>
<organism evidence="17 18">
    <name type="scientific">Muiribacterium halophilum</name>
    <dbReference type="NCBI Taxonomy" id="2053465"/>
    <lineage>
        <taxon>Bacteria</taxon>
        <taxon>Candidatus Muiribacteriota</taxon>
        <taxon>Candidatus Muiribacteriia</taxon>
        <taxon>Candidatus Muiribacteriales</taxon>
        <taxon>Candidatus Muiribacteriaceae</taxon>
        <taxon>Candidatus Muiribacterium</taxon>
    </lineage>
</organism>
<evidence type="ECO:0000256" key="5">
    <source>
        <dbReference type="ARBA" id="ARBA00005225"/>
    </source>
</evidence>
<evidence type="ECO:0000256" key="1">
    <source>
        <dbReference type="ARBA" id="ARBA00001206"/>
    </source>
</evidence>
<dbReference type="Gene3D" id="3.30.420.40">
    <property type="match status" value="1"/>
</dbReference>
<keyword evidence="13" id="KW-0630">Potassium</keyword>
<evidence type="ECO:0000313" key="17">
    <source>
        <dbReference type="EMBL" id="PLX16437.1"/>
    </source>
</evidence>
<evidence type="ECO:0000256" key="7">
    <source>
        <dbReference type="ARBA" id="ARBA00012102"/>
    </source>
</evidence>
<keyword evidence="10" id="KW-0547">Nucleotide-binding</keyword>
<proteinExistence type="inferred from homology"/>